<evidence type="ECO:0000313" key="3">
    <source>
        <dbReference type="EMBL" id="PVU88000.1"/>
    </source>
</evidence>
<feature type="compositionally biased region" description="Low complexity" evidence="1">
    <location>
        <begin position="209"/>
        <end position="255"/>
    </location>
</feature>
<feature type="region of interest" description="Disordered" evidence="1">
    <location>
        <begin position="461"/>
        <end position="495"/>
    </location>
</feature>
<evidence type="ECO:0000259" key="2">
    <source>
        <dbReference type="PROSITE" id="PS50003"/>
    </source>
</evidence>
<sequence length="1412" mass="160448">MNSKYSSSSKSSLNDSYSCVMEQVLQKYGQRDRSCEEITQRDRPYEAIGQRDRPYETITQRDRPYETITQRDRPCEAIGQKIESYESSRTKIGVNIIGLKANSKLILQETDTASISTSNPFTTETVDSKKSEEYIINSIGIKEAKNSELVQIGKSNNHLQRMQDIKQEYVDGRKSSIEYQQNSYSNQHYLSFDSYELKGGRVNESEATSSRSYNNSNDNSKGNGNSNSKGIGNSNGNSNSKGNINSNSKGNINGNSGRAEMIYSEYTKIIKSAEKADSMTIKSKTGQISIRGQTKSLYYGQTQSNKTEDLRRSRARARLCKSELSRPVKSRGAAQILTINGSILDKIASIDRKSKSTDTGVMLRNKEIIKAGSVGNSQRNIKSRADHRVYIKSMDEQKLRDSLNQLITRFSVAEPDVDLGLQTDLFEQYISTISVHRDVGSIIKPDKESAKTTNFDIKQNKSKRINISDEQSNSQHKSRDNGVLRDVTDNITNNPQTEAIKTHSAQTQIQRIGKKAVSGNNRVVSAQNRVVSAQNRETSAQNRETSGQNRETSGQNRVVSSHNRETSVQNRVVSSQNRVVSGQTRVVSSQTRVVSAQTRVVSAHLGILSVGKNKIKNKMQKLRKAARKTIRKTIKEVKIRVGKISAIKEEKVTKSKKEENYSIEFQYGTNVLEDIRSSKNNPDQQLQNKSISSKISLQNSSVFLRKVRACKLYHEMSRGYPRLNPRNSRHNSITAQNTLKLCKPNIATKLGHPRAGNTQDTSRDRGVNSQYTSRDRGVNSQDTSRDRGVNSQDTSRDRGDNSQYTSRDRGVNSQDTSRDRTRNTQYNNRDRGINRKNTSRAFNFDSICKQVAIIGKTQPLQRVKSTPKSRSVYTKHSIIKVADIMDTIEYMYPLVPTSFQSRKNKPKNGYRAKLNPKNKPFNIKPQPKPPKALKSTQAESSVASSRLKEEYCKESYNISKDLYSSSNDVYHISYYNDKDEHDGSKEYKDGYNGIKEYKDGYNGIKEYKDGYNGIKEYKDGYNGIKEYKDGYNGIKEYKDGYNGIKEYKDGYNGIKEYKDGYNGIKEYKDGYNGIKEYKDGYNGIKEYKDGYNGIKEFSGRPSDNIDTRFSGRPSDNIDTRFSGRPSDNIDTRFSGRPSDNIDTDTRLDPRFKRYSTVIEGWVSRKERFLGIKRLKRYYCKLDKQGMLTLYQNDRAKSALADFYVRKYHIEQINIQQNTNKRNQKKGQKSPTFPEHTAGRRWAKWLGKRQDSLWGIRLIKNRISLINPAQLFSIENAGSDGLNLCQTVASNCPKKTLKDFNSANCSQNRSLYRSKNKIDLFFDSQTQMQNWAKTLTKATIFCCSQPSSFAISTISLRTAAQMLKQRVYKRGSIANKHSPLNKTPFSRLPNYYRLSRSYLLNSLSQISSSSSHK</sequence>
<comment type="caution">
    <text evidence="3">The sequence shown here is derived from an EMBL/GenBank/DDBJ whole genome shotgun (WGS) entry which is preliminary data.</text>
</comment>
<feature type="region of interest" description="Disordered" evidence="1">
    <location>
        <begin position="1102"/>
        <end position="1141"/>
    </location>
</feature>
<feature type="compositionally biased region" description="Polar residues" evidence="1">
    <location>
        <begin position="532"/>
        <end position="561"/>
    </location>
</feature>
<feature type="domain" description="PH" evidence="2">
    <location>
        <begin position="1155"/>
        <end position="1339"/>
    </location>
</feature>
<feature type="compositionally biased region" description="Basic and acidic residues" evidence="1">
    <location>
        <begin position="477"/>
        <end position="488"/>
    </location>
</feature>
<dbReference type="PROSITE" id="PS50003">
    <property type="entry name" value="PH_DOMAIN"/>
    <property type="match status" value="1"/>
</dbReference>
<evidence type="ECO:0000313" key="4">
    <source>
        <dbReference type="Proteomes" id="UP000245383"/>
    </source>
</evidence>
<dbReference type="SUPFAM" id="SSF50729">
    <property type="entry name" value="PH domain-like"/>
    <property type="match status" value="1"/>
</dbReference>
<dbReference type="EMBL" id="MBFR01000424">
    <property type="protein sequence ID" value="PVU88000.1"/>
    <property type="molecule type" value="Genomic_DNA"/>
</dbReference>
<proteinExistence type="predicted"/>
<protein>
    <recommendedName>
        <fullName evidence="2">PH domain-containing protein</fullName>
    </recommendedName>
</protein>
<feature type="region of interest" description="Disordered" evidence="1">
    <location>
        <begin position="532"/>
        <end position="566"/>
    </location>
</feature>
<feature type="compositionally biased region" description="Basic and acidic residues" evidence="1">
    <location>
        <begin position="773"/>
        <end position="833"/>
    </location>
</feature>
<dbReference type="SMART" id="SM00233">
    <property type="entry name" value="PH"/>
    <property type="match status" value="1"/>
</dbReference>
<gene>
    <name evidence="3" type="ORF">BB561_006080</name>
</gene>
<feature type="region of interest" description="Disordered" evidence="1">
    <location>
        <begin position="202"/>
        <end position="255"/>
    </location>
</feature>
<keyword evidence="4" id="KW-1185">Reference proteome</keyword>
<dbReference type="InterPro" id="IPR001849">
    <property type="entry name" value="PH_domain"/>
</dbReference>
<feature type="compositionally biased region" description="Basic residues" evidence="1">
    <location>
        <begin position="902"/>
        <end position="916"/>
    </location>
</feature>
<reference evidence="3 4" key="1">
    <citation type="journal article" date="2018" name="MBio">
        <title>Comparative Genomics Reveals the Core Gene Toolbox for the Fungus-Insect Symbiosis.</title>
        <authorList>
            <person name="Wang Y."/>
            <person name="Stata M."/>
            <person name="Wang W."/>
            <person name="Stajich J.E."/>
            <person name="White M.M."/>
            <person name="Moncalvo J.M."/>
        </authorList>
    </citation>
    <scope>NUCLEOTIDE SEQUENCE [LARGE SCALE GENOMIC DNA]</scope>
    <source>
        <strain evidence="3 4">SWE-8-4</strain>
    </source>
</reference>
<evidence type="ECO:0000256" key="1">
    <source>
        <dbReference type="SAM" id="MobiDB-lite"/>
    </source>
</evidence>
<accession>A0A2T9Y6N3</accession>
<feature type="region of interest" description="Disordered" evidence="1">
    <location>
        <begin position="745"/>
        <end position="837"/>
    </location>
</feature>
<feature type="region of interest" description="Disordered" evidence="1">
    <location>
        <begin position="899"/>
        <end position="941"/>
    </location>
</feature>
<dbReference type="OrthoDB" id="10692016at2759"/>
<dbReference type="Proteomes" id="UP000245383">
    <property type="component" value="Unassembled WGS sequence"/>
</dbReference>
<organism evidence="3 4">
    <name type="scientific">Smittium simulii</name>
    <dbReference type="NCBI Taxonomy" id="133385"/>
    <lineage>
        <taxon>Eukaryota</taxon>
        <taxon>Fungi</taxon>
        <taxon>Fungi incertae sedis</taxon>
        <taxon>Zoopagomycota</taxon>
        <taxon>Kickxellomycotina</taxon>
        <taxon>Harpellomycetes</taxon>
        <taxon>Harpellales</taxon>
        <taxon>Legeriomycetaceae</taxon>
        <taxon>Smittium</taxon>
    </lineage>
</organism>
<feature type="region of interest" description="Disordered" evidence="1">
    <location>
        <begin position="1215"/>
        <end position="1235"/>
    </location>
</feature>
<name>A0A2T9Y6N3_9FUNG</name>